<feature type="transmembrane region" description="Helical" evidence="1">
    <location>
        <begin position="50"/>
        <end position="79"/>
    </location>
</feature>
<evidence type="ECO:0000313" key="2">
    <source>
        <dbReference type="EMBL" id="QQM16336.1"/>
    </source>
</evidence>
<evidence type="ECO:0000256" key="1">
    <source>
        <dbReference type="SAM" id="Phobius"/>
    </source>
</evidence>
<name>A0A7T7K902_9VIRU</name>
<proteinExistence type="predicted"/>
<organism evidence="2">
    <name type="scientific">Tohsystermes virus</name>
    <dbReference type="NCBI Taxonomy" id="2796635"/>
    <lineage>
        <taxon>Viruses</taxon>
        <taxon>Riboviria</taxon>
    </lineage>
</organism>
<accession>A0A7T7K902</accession>
<sequence>MLFTLIFTIGAYSFVLDVHFHLFSDPMSPKIFEITYYYADDVMHYMHLYFYFQIFTIFINFLLLKYLGIIQYILVVFMFRYPVVEL</sequence>
<keyword evidence="1" id="KW-0472">Membrane</keyword>
<protein>
    <submittedName>
        <fullName evidence="2">Uncharacterized protein</fullName>
    </submittedName>
</protein>
<reference evidence="2" key="1">
    <citation type="journal article" date="2020" name="Viruses">
        <title>Unmapped RNA Virus Diversity in Termites and their Symbionts.</title>
        <authorList>
            <person name="Lay C.L."/>
            <person name="Shi M."/>
            <person name="Bucek A."/>
            <person name="Bourguignon T."/>
            <person name="Lo N."/>
            <person name="Holmes E.C."/>
        </authorList>
    </citation>
    <scope>NUCLEOTIDE SEQUENCE</scope>
    <source>
        <strain evidence="2">FG16_12_1</strain>
    </source>
</reference>
<reference evidence="2" key="2">
    <citation type="submission" date="2020-09" db="EMBL/GenBank/DDBJ databases">
        <authorList>
            <person name="Le Lay C."/>
            <person name="Shi M."/>
            <person name="Bucek A."/>
            <person name="Bourguignon T."/>
            <person name="Lo N."/>
            <person name="Holmes E.C."/>
        </authorList>
    </citation>
    <scope>NUCLEOTIDE SEQUENCE</scope>
    <source>
        <strain evidence="2">FG16_12_1</strain>
    </source>
</reference>
<keyword evidence="1" id="KW-0812">Transmembrane</keyword>
<dbReference type="EMBL" id="MW052134">
    <property type="protein sequence ID" value="QQM16336.1"/>
    <property type="molecule type" value="Genomic_RNA"/>
</dbReference>
<keyword evidence="1" id="KW-1133">Transmembrane helix</keyword>